<organism evidence="2 3">
    <name type="scientific">Oryza rufipogon</name>
    <name type="common">Brownbeard rice</name>
    <name type="synonym">Asian wild rice</name>
    <dbReference type="NCBI Taxonomy" id="4529"/>
    <lineage>
        <taxon>Eukaryota</taxon>
        <taxon>Viridiplantae</taxon>
        <taxon>Streptophyta</taxon>
        <taxon>Embryophyta</taxon>
        <taxon>Tracheophyta</taxon>
        <taxon>Spermatophyta</taxon>
        <taxon>Magnoliopsida</taxon>
        <taxon>Liliopsida</taxon>
        <taxon>Poales</taxon>
        <taxon>Poaceae</taxon>
        <taxon>BOP clade</taxon>
        <taxon>Oryzoideae</taxon>
        <taxon>Oryzeae</taxon>
        <taxon>Oryzinae</taxon>
        <taxon>Oryza</taxon>
    </lineage>
</organism>
<dbReference type="Proteomes" id="UP000008022">
    <property type="component" value="Unassembled WGS sequence"/>
</dbReference>
<dbReference type="GO" id="GO:0009733">
    <property type="term" value="P:response to auxin"/>
    <property type="evidence" value="ECO:0007669"/>
    <property type="project" value="InterPro"/>
</dbReference>
<dbReference type="EnsemblPlants" id="ORUFI09G19930.3">
    <property type="protein sequence ID" value="ORUFI09G19930.3"/>
    <property type="gene ID" value="ORUFI09G19930"/>
</dbReference>
<evidence type="ECO:0000256" key="1">
    <source>
        <dbReference type="ARBA" id="ARBA00006974"/>
    </source>
</evidence>
<reference evidence="3" key="1">
    <citation type="submission" date="2013-06" db="EMBL/GenBank/DDBJ databases">
        <authorList>
            <person name="Zhao Q."/>
        </authorList>
    </citation>
    <scope>NUCLEOTIDE SEQUENCE</scope>
    <source>
        <strain evidence="3">cv. W1943</strain>
    </source>
</reference>
<dbReference type="InterPro" id="IPR003676">
    <property type="entry name" value="SAUR_fam"/>
</dbReference>
<dbReference type="AlphaFoldDB" id="A0A0E0QUL8"/>
<accession>A0A0E0QUL8</accession>
<dbReference type="PANTHER" id="PTHR31175:SF97">
    <property type="entry name" value="OS09G0546900 PROTEIN"/>
    <property type="match status" value="1"/>
</dbReference>
<keyword evidence="3" id="KW-1185">Reference proteome</keyword>
<dbReference type="Gramene" id="ORUFI09G19930.3">
    <property type="protein sequence ID" value="ORUFI09G19930.3"/>
    <property type="gene ID" value="ORUFI09G19930"/>
</dbReference>
<reference evidence="2" key="2">
    <citation type="submission" date="2015-06" db="UniProtKB">
        <authorList>
            <consortium name="EnsemblPlants"/>
        </authorList>
    </citation>
    <scope>IDENTIFICATION</scope>
</reference>
<name>A0A0E0QUL8_ORYRU</name>
<comment type="similarity">
    <text evidence="1">Belongs to the ARG7 family.</text>
</comment>
<evidence type="ECO:0000313" key="3">
    <source>
        <dbReference type="Proteomes" id="UP000008022"/>
    </source>
</evidence>
<protein>
    <recommendedName>
        <fullName evidence="4">Auxin-responsive protein</fullName>
    </recommendedName>
</protein>
<dbReference type="PANTHER" id="PTHR31175">
    <property type="entry name" value="AUXIN-RESPONSIVE FAMILY PROTEIN"/>
    <property type="match status" value="1"/>
</dbReference>
<sequence length="518" mass="56875">MIRAKKLAQLAKKLQQRMVSAGGSGQKAVTADDCCSTASSSLAGKGHCAVYTADGARFEVPLPYLGTPLFGELLTMSREEFGFAGDDGRITLPCDASVMEYVMCLISRDASEEVERAFLSSMARPCRNVGVISHQFAVLFALLAPPPAAAATATRAPFPTLRPPPWRRPDGGDGRGVSVRGSVLAAASHRVDSRARTYPLLWQERRRATMISAKRLAQMAKKWQRIAALGRKRITWTTPKATDECCSSVAVKGHCIMYTADGRRFEVPLAFLATTIFAELLRMSQEEFGFTTDGGITLPCDAEVMEYVLCLLRRNASEEVVRAFLSTIVKSCHYGNGFTQSLGLHTITFHQLIHKAKHCITPHSTSHQLKTQDQEPAMISARRVAQLAKKWQRMAALGRKRLTVRAKQDQECCSSMAGKGHCAMYTADGSRFEVPLVYLGTAVFSELLRMSQEEFGFSIDGRIMLPCDAAVMEYAMCLLRRNASVEVEKALLSSMVASCHYTGSMVPIYGINQQISCL</sequence>
<dbReference type="eggNOG" id="ENOG502S4GQ">
    <property type="taxonomic scope" value="Eukaryota"/>
</dbReference>
<evidence type="ECO:0000313" key="2">
    <source>
        <dbReference type="EnsemblPlants" id="ORUFI09G19930.3"/>
    </source>
</evidence>
<dbReference type="Pfam" id="PF02519">
    <property type="entry name" value="Auxin_inducible"/>
    <property type="match status" value="3"/>
</dbReference>
<proteinExistence type="inferred from homology"/>
<evidence type="ECO:0008006" key="4">
    <source>
        <dbReference type="Google" id="ProtNLM"/>
    </source>
</evidence>
<dbReference type="HOGENOM" id="CLU_031083_1_0_1"/>